<keyword evidence="3" id="KW-1185">Reference proteome</keyword>
<dbReference type="PANTHER" id="PTHR11138:SF5">
    <property type="entry name" value="METHIONYL-TRNA FORMYLTRANSFERASE, MITOCHONDRIAL"/>
    <property type="match status" value="1"/>
</dbReference>
<sequence length="259" mass="28680">MINVLFMGRKPVAAKALAWLLERDDVSVVGVITDSHLAVSPTSEVARDAGVPILSREEVEAGVTDGSLSVDLGLSMLYWQKIRAPLLEHCGRGVVNFHPAPLPEYKGTAGYNLAILEDLPRWAVSAHYVDEDIDTGEIIQVREFPVDRQRETARTLEAKAQPLLLAQFQEITERLLASEQRLATTPNTGGRYVSRARMEAMKEVKEGDDVERKIRAFWFPPYDGAYKVINGVKCTLVSRTILESLADPSTSSLFTQPSD</sequence>
<comment type="caution">
    <text evidence="2">The sequence shown here is derived from an EMBL/GenBank/DDBJ whole genome shotgun (WGS) entry which is preliminary data.</text>
</comment>
<proteinExistence type="predicted"/>
<feature type="domain" description="Formyl transferase N-terminal" evidence="1">
    <location>
        <begin position="66"/>
        <end position="160"/>
    </location>
</feature>
<protein>
    <submittedName>
        <fullName evidence="2">Formyl transferase domain-containing protein</fullName>
    </submittedName>
</protein>
<keyword evidence="2" id="KW-0808">Transferase</keyword>
<dbReference type="CDD" id="cd08369">
    <property type="entry name" value="FMT_core"/>
    <property type="match status" value="1"/>
</dbReference>
<name>A0ABS0AF91_9GAMM</name>
<dbReference type="GO" id="GO:0016740">
    <property type="term" value="F:transferase activity"/>
    <property type="evidence" value="ECO:0007669"/>
    <property type="project" value="UniProtKB-KW"/>
</dbReference>
<dbReference type="EMBL" id="ARXR01000008">
    <property type="protein sequence ID" value="MBF5052818.1"/>
    <property type="molecule type" value="Genomic_DNA"/>
</dbReference>
<gene>
    <name evidence="2" type="ORF">ISO4_01420</name>
</gene>
<evidence type="ECO:0000313" key="3">
    <source>
        <dbReference type="Proteomes" id="UP000644441"/>
    </source>
</evidence>
<reference evidence="2 3" key="1">
    <citation type="submission" date="2012-09" db="EMBL/GenBank/DDBJ databases">
        <title>Genome Sequence of alkane-degrading Bacterium Alcanivorax venustensis ISO4.</title>
        <authorList>
            <person name="Lai Q."/>
            <person name="Shao Z."/>
        </authorList>
    </citation>
    <scope>NUCLEOTIDE SEQUENCE [LARGE SCALE GENOMIC DNA]</scope>
    <source>
        <strain evidence="2 3">ISO4</strain>
    </source>
</reference>
<dbReference type="RefSeq" id="WP_194855706.1">
    <property type="nucleotide sequence ID" value="NZ_ARXR01000008.1"/>
</dbReference>
<dbReference type="Proteomes" id="UP000644441">
    <property type="component" value="Unassembled WGS sequence"/>
</dbReference>
<accession>A0ABS0AF91</accession>
<evidence type="ECO:0000313" key="2">
    <source>
        <dbReference type="EMBL" id="MBF5052818.1"/>
    </source>
</evidence>
<dbReference type="Pfam" id="PF00551">
    <property type="entry name" value="Formyl_trans_N"/>
    <property type="match status" value="1"/>
</dbReference>
<dbReference type="InterPro" id="IPR002376">
    <property type="entry name" value="Formyl_transf_N"/>
</dbReference>
<dbReference type="Gene3D" id="3.40.50.12230">
    <property type="match status" value="1"/>
</dbReference>
<dbReference type="PANTHER" id="PTHR11138">
    <property type="entry name" value="METHIONYL-TRNA FORMYLTRANSFERASE"/>
    <property type="match status" value="1"/>
</dbReference>
<dbReference type="InterPro" id="IPR036477">
    <property type="entry name" value="Formyl_transf_N_sf"/>
</dbReference>
<organism evidence="2 3">
    <name type="scientific">Alloalcanivorax venustensis ISO4</name>
    <dbReference type="NCBI Taxonomy" id="1177184"/>
    <lineage>
        <taxon>Bacteria</taxon>
        <taxon>Pseudomonadati</taxon>
        <taxon>Pseudomonadota</taxon>
        <taxon>Gammaproteobacteria</taxon>
        <taxon>Oceanospirillales</taxon>
        <taxon>Alcanivoracaceae</taxon>
        <taxon>Alloalcanivorax</taxon>
    </lineage>
</organism>
<evidence type="ECO:0000259" key="1">
    <source>
        <dbReference type="Pfam" id="PF00551"/>
    </source>
</evidence>
<dbReference type="SUPFAM" id="SSF53328">
    <property type="entry name" value="Formyltransferase"/>
    <property type="match status" value="1"/>
</dbReference>